<feature type="non-terminal residue" evidence="1">
    <location>
        <position position="1"/>
    </location>
</feature>
<keyword evidence="2" id="KW-1185">Reference proteome</keyword>
<dbReference type="EMBL" id="CAUYUJ010014171">
    <property type="protein sequence ID" value="CAK0837688.1"/>
    <property type="molecule type" value="Genomic_DNA"/>
</dbReference>
<gene>
    <name evidence="1" type="ORF">PCOR1329_LOCUS33810</name>
</gene>
<comment type="caution">
    <text evidence="1">The sequence shown here is derived from an EMBL/GenBank/DDBJ whole genome shotgun (WGS) entry which is preliminary data.</text>
</comment>
<organism evidence="1 2">
    <name type="scientific">Prorocentrum cordatum</name>
    <dbReference type="NCBI Taxonomy" id="2364126"/>
    <lineage>
        <taxon>Eukaryota</taxon>
        <taxon>Sar</taxon>
        <taxon>Alveolata</taxon>
        <taxon>Dinophyceae</taxon>
        <taxon>Prorocentrales</taxon>
        <taxon>Prorocentraceae</taxon>
        <taxon>Prorocentrum</taxon>
    </lineage>
</organism>
<proteinExistence type="predicted"/>
<accession>A0ABN9SYP2</accession>
<dbReference type="Proteomes" id="UP001189429">
    <property type="component" value="Unassembled WGS sequence"/>
</dbReference>
<sequence length="312" mass="33466">ALRIKLGAAETRCVSDLGGAPWSRGMVKSEWAKVCQKFGLDAASHVLKFIPAEFKLAAQLSDVLAVRNDRAPPIAAARTVAEAVGRGDAKRVDLVQSASLVVWLPSDSNAPSRCLAADFRRFAAGPGPPLAIMLARAPNVIGEFSVDGVADLWGSSILLDTWAAFVKVVARAPFPFELLFTASNAPERRVVVVDVRVEFLADLLQRLRARVLPGISCRFHGRSAAGASERPRVAVELVVEGGATDIESMSIVEELRRQRLPTGAFYAFKSIVGARGPLILEFGSPASLNSLRPFCSQLRVLGNSRALLSQMP</sequence>
<name>A0ABN9SYP2_9DINO</name>
<feature type="non-terminal residue" evidence="1">
    <location>
        <position position="312"/>
    </location>
</feature>
<reference evidence="1" key="1">
    <citation type="submission" date="2023-10" db="EMBL/GenBank/DDBJ databases">
        <authorList>
            <person name="Chen Y."/>
            <person name="Shah S."/>
            <person name="Dougan E. K."/>
            <person name="Thang M."/>
            <person name="Chan C."/>
        </authorList>
    </citation>
    <scope>NUCLEOTIDE SEQUENCE [LARGE SCALE GENOMIC DNA]</scope>
</reference>
<evidence type="ECO:0000313" key="1">
    <source>
        <dbReference type="EMBL" id="CAK0837688.1"/>
    </source>
</evidence>
<protein>
    <submittedName>
        <fullName evidence="1">Uncharacterized protein</fullName>
    </submittedName>
</protein>
<evidence type="ECO:0000313" key="2">
    <source>
        <dbReference type="Proteomes" id="UP001189429"/>
    </source>
</evidence>